<dbReference type="PANTHER" id="PTHR42683">
    <property type="entry name" value="ALDEHYDE REDUCTASE"/>
    <property type="match status" value="1"/>
</dbReference>
<dbReference type="Gene3D" id="3.40.50.720">
    <property type="entry name" value="NAD(P)-binding Rossmann-like Domain"/>
    <property type="match status" value="1"/>
</dbReference>
<dbReference type="GO" id="GO:0008106">
    <property type="term" value="F:alcohol dehydrogenase (NADP+) activity"/>
    <property type="evidence" value="ECO:0007669"/>
    <property type="project" value="UniProtKB-ARBA"/>
</dbReference>
<dbReference type="InterPro" id="IPR011032">
    <property type="entry name" value="GroES-like_sf"/>
</dbReference>
<comment type="cofactor">
    <cofactor evidence="1 5">
        <name>Zn(2+)</name>
        <dbReference type="ChEBI" id="CHEBI:29105"/>
    </cofactor>
</comment>
<dbReference type="SMART" id="SM00829">
    <property type="entry name" value="PKS_ER"/>
    <property type="match status" value="1"/>
</dbReference>
<evidence type="ECO:0000256" key="5">
    <source>
        <dbReference type="RuleBase" id="RU361277"/>
    </source>
</evidence>
<evidence type="ECO:0000313" key="8">
    <source>
        <dbReference type="Proteomes" id="UP000000450"/>
    </source>
</evidence>
<evidence type="ECO:0000256" key="4">
    <source>
        <dbReference type="ARBA" id="ARBA00023002"/>
    </source>
</evidence>
<dbReference type="InterPro" id="IPR047109">
    <property type="entry name" value="CAD-like"/>
</dbReference>
<dbReference type="InterPro" id="IPR013149">
    <property type="entry name" value="ADH-like_C"/>
</dbReference>
<evidence type="ECO:0000256" key="2">
    <source>
        <dbReference type="ARBA" id="ARBA00022723"/>
    </source>
</evidence>
<comment type="similarity">
    <text evidence="5">Belongs to the zinc-containing alcohol dehydrogenase family.</text>
</comment>
<dbReference type="InterPro" id="IPR020843">
    <property type="entry name" value="ER"/>
</dbReference>
<accession>A0A9J9Q504</accession>
<feature type="domain" description="Enoyl reductase (ER)" evidence="6">
    <location>
        <begin position="7"/>
        <end position="342"/>
    </location>
</feature>
<gene>
    <name evidence="7" type="ordered locus">Dtpsy_0624</name>
</gene>
<proteinExistence type="inferred from homology"/>
<dbReference type="KEGG" id="dia:Dtpsy_0624"/>
<dbReference type="CDD" id="cd05283">
    <property type="entry name" value="CAD1"/>
    <property type="match status" value="1"/>
</dbReference>
<evidence type="ECO:0000313" key="7">
    <source>
        <dbReference type="EMBL" id="ACM32104.1"/>
    </source>
</evidence>
<dbReference type="AlphaFoldDB" id="A0A9J9Q504"/>
<dbReference type="GO" id="GO:0008270">
    <property type="term" value="F:zinc ion binding"/>
    <property type="evidence" value="ECO:0007669"/>
    <property type="project" value="InterPro"/>
</dbReference>
<evidence type="ECO:0000256" key="3">
    <source>
        <dbReference type="ARBA" id="ARBA00022833"/>
    </source>
</evidence>
<keyword evidence="3 5" id="KW-0862">Zinc</keyword>
<name>A0A9J9Q504_ACIET</name>
<organism evidence="7 8">
    <name type="scientific">Acidovorax ebreus (strain TPSY)</name>
    <name type="common">Diaphorobacter sp. (strain TPSY)</name>
    <dbReference type="NCBI Taxonomy" id="535289"/>
    <lineage>
        <taxon>Bacteria</taxon>
        <taxon>Pseudomonadati</taxon>
        <taxon>Pseudomonadota</taxon>
        <taxon>Betaproteobacteria</taxon>
        <taxon>Burkholderiales</taxon>
        <taxon>Comamonadaceae</taxon>
        <taxon>Diaphorobacter</taxon>
    </lineage>
</organism>
<keyword evidence="4" id="KW-0560">Oxidoreductase</keyword>
<keyword evidence="8" id="KW-1185">Reference proteome</keyword>
<dbReference type="FunFam" id="3.40.50.720:FF:000022">
    <property type="entry name" value="Cinnamyl alcohol dehydrogenase"/>
    <property type="match status" value="1"/>
</dbReference>
<dbReference type="InterPro" id="IPR036291">
    <property type="entry name" value="NAD(P)-bd_dom_sf"/>
</dbReference>
<dbReference type="InterPro" id="IPR013154">
    <property type="entry name" value="ADH-like_N"/>
</dbReference>
<reference evidence="7 8" key="1">
    <citation type="journal article" date="2010" name="J. Bacteriol.">
        <title>Completed genome sequence of the anaerobic iron-oxidizing bacterium Acidovorax ebreus strain TPSY.</title>
        <authorList>
            <person name="Byrne-Bailey K.G."/>
            <person name="Weber K.A."/>
            <person name="Chair A.H."/>
            <person name="Bose S."/>
            <person name="Knox T."/>
            <person name="Spanbauer T.L."/>
            <person name="Chertkov O."/>
            <person name="Coates J.D."/>
        </authorList>
    </citation>
    <scope>NUCLEOTIDE SEQUENCE [LARGE SCALE GENOMIC DNA]</scope>
    <source>
        <strain evidence="7 8">TPSY</strain>
    </source>
</reference>
<keyword evidence="2 5" id="KW-0479">Metal-binding</keyword>
<dbReference type="PROSITE" id="PS00059">
    <property type="entry name" value="ADH_ZINC"/>
    <property type="match status" value="1"/>
</dbReference>
<dbReference type="InterPro" id="IPR002328">
    <property type="entry name" value="ADH_Zn_CS"/>
</dbReference>
<protein>
    <submittedName>
        <fullName evidence="7">Alcohol dehydrogenase zinc-binding domain protein</fullName>
    </submittedName>
</protein>
<sequence length="353" mass="37617">MTVKAYGAHASDRPLQPLEIARRAPGAHDVQIGIAYCGVCHSDLHQVRSEWAGTLYPCVPGHEIVGRVVAVGAQVSAFRAGDLVGVGCIVDSCRHCQDCDEGLENYCGHMVGTYNGPTEDAPGHTLGGYSQQIVVHERYVLRVRHPQGQLAAVAPLLCAGITTYSPLRHWKVGPGHRVGVVGIGGLGHLGIKLAHAMGAHVVAFTTSESKRAAALSLGAHEVVVSRHPQEMAAHANSLDFILNTVAAPHDLDAFLRLLRRDGAMTLVGAPASPHPSPNVFNLIMKRRTLAGSLIGGIPETQEMLDFCAEHGIVADIELIRADEINTAYERMLKGDVQYRFVIDIATLAESAGA</sequence>
<dbReference type="SUPFAM" id="SSF50129">
    <property type="entry name" value="GroES-like"/>
    <property type="match status" value="1"/>
</dbReference>
<evidence type="ECO:0000256" key="1">
    <source>
        <dbReference type="ARBA" id="ARBA00001947"/>
    </source>
</evidence>
<dbReference type="Proteomes" id="UP000000450">
    <property type="component" value="Chromosome"/>
</dbReference>
<dbReference type="Pfam" id="PF08240">
    <property type="entry name" value="ADH_N"/>
    <property type="match status" value="1"/>
</dbReference>
<dbReference type="Gene3D" id="3.90.180.10">
    <property type="entry name" value="Medium-chain alcohol dehydrogenases, catalytic domain"/>
    <property type="match status" value="1"/>
</dbReference>
<dbReference type="EMBL" id="CP001392">
    <property type="protein sequence ID" value="ACM32104.1"/>
    <property type="molecule type" value="Genomic_DNA"/>
</dbReference>
<dbReference type="Pfam" id="PF00107">
    <property type="entry name" value="ADH_zinc_N"/>
    <property type="match status" value="1"/>
</dbReference>
<evidence type="ECO:0000259" key="6">
    <source>
        <dbReference type="SMART" id="SM00829"/>
    </source>
</evidence>
<dbReference type="SUPFAM" id="SSF51735">
    <property type="entry name" value="NAD(P)-binding Rossmann-fold domains"/>
    <property type="match status" value="1"/>
</dbReference>
<dbReference type="RefSeq" id="WP_012655635.1">
    <property type="nucleotide sequence ID" value="NC_011992.1"/>
</dbReference>